<reference evidence="2" key="1">
    <citation type="submission" date="2021-02" db="EMBL/GenBank/DDBJ databases">
        <authorList>
            <person name="Dougan E. K."/>
            <person name="Rhodes N."/>
            <person name="Thang M."/>
            <person name="Chan C."/>
        </authorList>
    </citation>
    <scope>NUCLEOTIDE SEQUENCE</scope>
</reference>
<protein>
    <submittedName>
        <fullName evidence="2">Uncharacterized protein</fullName>
    </submittedName>
</protein>
<name>A0A813EUP3_POLGL</name>
<dbReference type="EMBL" id="CAJNNV010017444">
    <property type="protein sequence ID" value="CAE8605154.1"/>
    <property type="molecule type" value="Genomic_DNA"/>
</dbReference>
<evidence type="ECO:0000313" key="1">
    <source>
        <dbReference type="EMBL" id="CAE8600106.1"/>
    </source>
</evidence>
<dbReference type="EMBL" id="CAJNNV010011837">
    <property type="protein sequence ID" value="CAE8600106.1"/>
    <property type="molecule type" value="Genomic_DNA"/>
</dbReference>
<evidence type="ECO:0000313" key="2">
    <source>
        <dbReference type="EMBL" id="CAE8605154.1"/>
    </source>
</evidence>
<dbReference type="Proteomes" id="UP000654075">
    <property type="component" value="Unassembled WGS sequence"/>
</dbReference>
<comment type="caution">
    <text evidence="2">The sequence shown here is derived from an EMBL/GenBank/DDBJ whole genome shotgun (WGS) entry which is preliminary data.</text>
</comment>
<proteinExistence type="predicted"/>
<accession>A0A813EUP3</accession>
<sequence length="451" mass="50736">MPSDLSAAQLERAKRVILQYPEVHRYQWVEDCSEDVEPQPKRAKAVSGKTLPATGENMNIVARLIEFLSRWQARSPSARTHVANMRVRHVRNRVRGEYRPHIPPHGDPMRLPCHDDDQAAQEIWQELFRRPGEEVGGFLDDGHVVFAGLELKLLTPDVIRECGREHMKRRQNQAKEDAPVDFYDLDFSPGPEAKSAMGELFWGGRDFEWVVPDEKVNENWKTVNKRVRCVRYCSFARQSLHLTDDTALLQKLLKPFGPDQVFIPETARICLATCALSLITQRYFGRQTASELAQDANPAEAVALASGSTARKGRPNENGVLESYIMMMDALRLVVPGSEATGNLAGYERCLSNRDVLQSFFAPESAAEPLQISSRDQQQGNISLYNDLGTIYLPLLAESGRKDDTSPDLSHVIAVLVANPCFDVLPPVIFIDYRFAPVPDERNYIGTPPRS</sequence>
<gene>
    <name evidence="1" type="ORF">PGLA1383_LOCUS18441</name>
    <name evidence="2" type="ORF">PGLA1383_LOCUS23283</name>
</gene>
<keyword evidence="3" id="KW-1185">Reference proteome</keyword>
<evidence type="ECO:0000313" key="3">
    <source>
        <dbReference type="Proteomes" id="UP000654075"/>
    </source>
</evidence>
<organism evidence="2 3">
    <name type="scientific">Polarella glacialis</name>
    <name type="common">Dinoflagellate</name>
    <dbReference type="NCBI Taxonomy" id="89957"/>
    <lineage>
        <taxon>Eukaryota</taxon>
        <taxon>Sar</taxon>
        <taxon>Alveolata</taxon>
        <taxon>Dinophyceae</taxon>
        <taxon>Suessiales</taxon>
        <taxon>Suessiaceae</taxon>
        <taxon>Polarella</taxon>
    </lineage>
</organism>
<dbReference type="AlphaFoldDB" id="A0A813EUP3"/>